<evidence type="ECO:0000256" key="1">
    <source>
        <dbReference type="ARBA" id="ARBA00004141"/>
    </source>
</evidence>
<comment type="subcellular location">
    <subcellularLocation>
        <location evidence="1">Membrane</location>
        <topology evidence="1">Multi-pass membrane protein</topology>
    </subcellularLocation>
</comment>
<reference evidence="7" key="1">
    <citation type="journal article" date="2023" name="Insect Mol. Biol.">
        <title>Genome sequencing provides insights into the evolution of gene families encoding plant cell wall-degrading enzymes in longhorned beetles.</title>
        <authorList>
            <person name="Shin N.R."/>
            <person name="Okamura Y."/>
            <person name="Kirsch R."/>
            <person name="Pauchet Y."/>
        </authorList>
    </citation>
    <scope>NUCLEOTIDE SEQUENCE</scope>
    <source>
        <strain evidence="7">RBIC_L_NR</strain>
    </source>
</reference>
<evidence type="ECO:0000313" key="8">
    <source>
        <dbReference type="Proteomes" id="UP001162156"/>
    </source>
</evidence>
<gene>
    <name evidence="7" type="ORF">NQ314_008709</name>
</gene>
<evidence type="ECO:0000259" key="6">
    <source>
        <dbReference type="PROSITE" id="PS50850"/>
    </source>
</evidence>
<dbReference type="InterPro" id="IPR005828">
    <property type="entry name" value="MFS_sugar_transport-like"/>
</dbReference>
<evidence type="ECO:0000256" key="5">
    <source>
        <dbReference type="SAM" id="Phobius"/>
    </source>
</evidence>
<dbReference type="EMBL" id="JANEYF010002409">
    <property type="protein sequence ID" value="KAJ8946910.1"/>
    <property type="molecule type" value="Genomic_DNA"/>
</dbReference>
<dbReference type="PROSITE" id="PS00216">
    <property type="entry name" value="SUGAR_TRANSPORT_1"/>
    <property type="match status" value="1"/>
</dbReference>
<organism evidence="7 8">
    <name type="scientific">Rhamnusium bicolor</name>
    <dbReference type="NCBI Taxonomy" id="1586634"/>
    <lineage>
        <taxon>Eukaryota</taxon>
        <taxon>Metazoa</taxon>
        <taxon>Ecdysozoa</taxon>
        <taxon>Arthropoda</taxon>
        <taxon>Hexapoda</taxon>
        <taxon>Insecta</taxon>
        <taxon>Pterygota</taxon>
        <taxon>Neoptera</taxon>
        <taxon>Endopterygota</taxon>
        <taxon>Coleoptera</taxon>
        <taxon>Polyphaga</taxon>
        <taxon>Cucujiformia</taxon>
        <taxon>Chrysomeloidea</taxon>
        <taxon>Cerambycidae</taxon>
        <taxon>Lepturinae</taxon>
        <taxon>Rhagiini</taxon>
        <taxon>Rhamnusium</taxon>
    </lineage>
</organism>
<dbReference type="PROSITE" id="PS00217">
    <property type="entry name" value="SUGAR_TRANSPORT_2"/>
    <property type="match status" value="1"/>
</dbReference>
<evidence type="ECO:0000256" key="2">
    <source>
        <dbReference type="ARBA" id="ARBA00022692"/>
    </source>
</evidence>
<dbReference type="AlphaFoldDB" id="A0AAV8Y7T6"/>
<comment type="caution">
    <text evidence="7">The sequence shown here is derived from an EMBL/GenBank/DDBJ whole genome shotgun (WGS) entry which is preliminary data.</text>
</comment>
<keyword evidence="8" id="KW-1185">Reference proteome</keyword>
<dbReference type="InterPro" id="IPR020846">
    <property type="entry name" value="MFS_dom"/>
</dbReference>
<keyword evidence="4 5" id="KW-0472">Membrane</keyword>
<dbReference type="GO" id="GO:0016020">
    <property type="term" value="C:membrane"/>
    <property type="evidence" value="ECO:0007669"/>
    <property type="project" value="UniProtKB-SubCell"/>
</dbReference>
<feature type="transmembrane region" description="Helical" evidence="5">
    <location>
        <begin position="79"/>
        <end position="99"/>
    </location>
</feature>
<keyword evidence="3 5" id="KW-1133">Transmembrane helix</keyword>
<evidence type="ECO:0000256" key="3">
    <source>
        <dbReference type="ARBA" id="ARBA00022989"/>
    </source>
</evidence>
<dbReference type="Gene3D" id="1.20.1250.20">
    <property type="entry name" value="MFS general substrate transporter like domains"/>
    <property type="match status" value="1"/>
</dbReference>
<dbReference type="PANTHER" id="PTHR48021:SF47">
    <property type="entry name" value="GH17672P"/>
    <property type="match status" value="1"/>
</dbReference>
<dbReference type="PROSITE" id="PS50850">
    <property type="entry name" value="MFS"/>
    <property type="match status" value="1"/>
</dbReference>
<feature type="transmembrane region" description="Helical" evidence="5">
    <location>
        <begin position="138"/>
        <end position="157"/>
    </location>
</feature>
<feature type="transmembrane region" description="Helical" evidence="5">
    <location>
        <begin position="163"/>
        <end position="192"/>
    </location>
</feature>
<protein>
    <recommendedName>
        <fullName evidence="6">Major facilitator superfamily (MFS) profile domain-containing protein</fullName>
    </recommendedName>
</protein>
<dbReference type="Proteomes" id="UP001162156">
    <property type="component" value="Unassembled WGS sequence"/>
</dbReference>
<dbReference type="SUPFAM" id="SSF103473">
    <property type="entry name" value="MFS general substrate transporter"/>
    <property type="match status" value="1"/>
</dbReference>
<keyword evidence="2 5" id="KW-0812">Transmembrane</keyword>
<name>A0AAV8Y7T6_9CUCU</name>
<accession>A0AAV8Y7T6</accession>
<proteinExistence type="predicted"/>
<evidence type="ECO:0000256" key="4">
    <source>
        <dbReference type="ARBA" id="ARBA00023136"/>
    </source>
</evidence>
<dbReference type="InterPro" id="IPR036259">
    <property type="entry name" value="MFS_trans_sf"/>
</dbReference>
<dbReference type="PANTHER" id="PTHR48021">
    <property type="match status" value="1"/>
</dbReference>
<dbReference type="Pfam" id="PF00083">
    <property type="entry name" value="Sugar_tr"/>
    <property type="match status" value="1"/>
</dbReference>
<dbReference type="InterPro" id="IPR005829">
    <property type="entry name" value="Sugar_transporter_CS"/>
</dbReference>
<feature type="domain" description="Major facilitator superfamily (MFS) profile" evidence="6">
    <location>
        <begin position="1"/>
        <end position="207"/>
    </location>
</feature>
<dbReference type="InterPro" id="IPR050549">
    <property type="entry name" value="MFS_Trehalose_Transporter"/>
</dbReference>
<feature type="transmembrane region" description="Helical" evidence="5">
    <location>
        <begin position="105"/>
        <end position="126"/>
    </location>
</feature>
<feature type="transmembrane region" description="Helical" evidence="5">
    <location>
        <begin position="52"/>
        <end position="72"/>
    </location>
</feature>
<dbReference type="GO" id="GO:0022857">
    <property type="term" value="F:transmembrane transporter activity"/>
    <property type="evidence" value="ECO:0007669"/>
    <property type="project" value="InterPro"/>
</dbReference>
<sequence>MIYRHRVSLIDLLATSGDLTLSWTSPVYPKLYSNDSSINPLPRPITEDEDGWIGSLVMIGAMTGPFAAGFISEKYGRRIALLCLAIPHMVSLFTMAFAHNVYLFYFGRLFAGLSTGGGYTVLPVYIAEISQDSTRGPYTQTLNVFWALGNFLPYAIGPYLSMIWFNLILACLPTIFFVLFLILGPETPYYLVMRKKDKRSRKIIDVT</sequence>
<evidence type="ECO:0000313" key="7">
    <source>
        <dbReference type="EMBL" id="KAJ8946910.1"/>
    </source>
</evidence>